<dbReference type="Proteomes" id="UP001519460">
    <property type="component" value="Unassembled WGS sequence"/>
</dbReference>
<organism evidence="2 3">
    <name type="scientific">Batillaria attramentaria</name>
    <dbReference type="NCBI Taxonomy" id="370345"/>
    <lineage>
        <taxon>Eukaryota</taxon>
        <taxon>Metazoa</taxon>
        <taxon>Spiralia</taxon>
        <taxon>Lophotrochozoa</taxon>
        <taxon>Mollusca</taxon>
        <taxon>Gastropoda</taxon>
        <taxon>Caenogastropoda</taxon>
        <taxon>Sorbeoconcha</taxon>
        <taxon>Cerithioidea</taxon>
        <taxon>Batillariidae</taxon>
        <taxon>Batillaria</taxon>
    </lineage>
</organism>
<dbReference type="AlphaFoldDB" id="A0ABD0KG19"/>
<accession>A0ABD0KG19</accession>
<dbReference type="EMBL" id="JACVVK020000188">
    <property type="protein sequence ID" value="KAK7485827.1"/>
    <property type="molecule type" value="Genomic_DNA"/>
</dbReference>
<comment type="caution">
    <text evidence="2">The sequence shown here is derived from an EMBL/GenBank/DDBJ whole genome shotgun (WGS) entry which is preliminary data.</text>
</comment>
<evidence type="ECO:0000313" key="2">
    <source>
        <dbReference type="EMBL" id="KAK7485827.1"/>
    </source>
</evidence>
<feature type="region of interest" description="Disordered" evidence="1">
    <location>
        <begin position="61"/>
        <end position="119"/>
    </location>
</feature>
<keyword evidence="3" id="KW-1185">Reference proteome</keyword>
<evidence type="ECO:0000256" key="1">
    <source>
        <dbReference type="SAM" id="MobiDB-lite"/>
    </source>
</evidence>
<reference evidence="2 3" key="1">
    <citation type="journal article" date="2023" name="Sci. Data">
        <title>Genome assembly of the Korean intertidal mud-creeper Batillaria attramentaria.</title>
        <authorList>
            <person name="Patra A.K."/>
            <person name="Ho P.T."/>
            <person name="Jun S."/>
            <person name="Lee S.J."/>
            <person name="Kim Y."/>
            <person name="Won Y.J."/>
        </authorList>
    </citation>
    <scope>NUCLEOTIDE SEQUENCE [LARGE SCALE GENOMIC DNA]</scope>
    <source>
        <strain evidence="2">Wonlab-2016</strain>
    </source>
</reference>
<protein>
    <submittedName>
        <fullName evidence="2">Uncharacterized protein</fullName>
    </submittedName>
</protein>
<evidence type="ECO:0000313" key="3">
    <source>
        <dbReference type="Proteomes" id="UP001519460"/>
    </source>
</evidence>
<feature type="compositionally biased region" description="Low complexity" evidence="1">
    <location>
        <begin position="99"/>
        <end position="115"/>
    </location>
</feature>
<proteinExistence type="predicted"/>
<name>A0ABD0KG19_9CAEN</name>
<feature type="non-terminal residue" evidence="2">
    <location>
        <position position="1"/>
    </location>
</feature>
<gene>
    <name evidence="2" type="ORF">BaRGS_00022927</name>
</gene>
<sequence>VFHAVLEVDLCINTVNILNGVWMALGWQNVFMLLAVPVAYKLNCFLHSPFKVGLAEILARRPSTANRNSDSKIHRATGGRGDTPQSKTTRVSFAKRKSPTPSSSTVSSGDSAASVPTSKTLPSKNRVSFNFGDVDKRTSGIKLNKSLSTTIN</sequence>